<feature type="region of interest" description="Disordered" evidence="1">
    <location>
        <begin position="29"/>
        <end position="98"/>
    </location>
</feature>
<dbReference type="Proteomes" id="UP001318040">
    <property type="component" value="Chromosome 48"/>
</dbReference>
<proteinExistence type="predicted"/>
<feature type="compositionally biased region" description="Basic and acidic residues" evidence="1">
    <location>
        <begin position="196"/>
        <end position="213"/>
    </location>
</feature>
<evidence type="ECO:0000313" key="3">
    <source>
        <dbReference type="RefSeq" id="XP_032828187.1"/>
    </source>
</evidence>
<organism evidence="2 3">
    <name type="scientific">Petromyzon marinus</name>
    <name type="common">Sea lamprey</name>
    <dbReference type="NCBI Taxonomy" id="7757"/>
    <lineage>
        <taxon>Eukaryota</taxon>
        <taxon>Metazoa</taxon>
        <taxon>Chordata</taxon>
        <taxon>Craniata</taxon>
        <taxon>Vertebrata</taxon>
        <taxon>Cyclostomata</taxon>
        <taxon>Hyperoartia</taxon>
        <taxon>Petromyzontiformes</taxon>
        <taxon>Petromyzontidae</taxon>
        <taxon>Petromyzon</taxon>
    </lineage>
</organism>
<protein>
    <submittedName>
        <fullName evidence="3">Collagen alpha-1(I) chain-like</fullName>
    </submittedName>
</protein>
<gene>
    <name evidence="3" type="primary">LOC116952703</name>
</gene>
<name>A0AAJ7XBK9_PETMA</name>
<evidence type="ECO:0000256" key="1">
    <source>
        <dbReference type="SAM" id="MobiDB-lite"/>
    </source>
</evidence>
<feature type="compositionally biased region" description="Basic and acidic residues" evidence="1">
    <location>
        <begin position="79"/>
        <end position="98"/>
    </location>
</feature>
<keyword evidence="2" id="KW-1185">Reference proteome</keyword>
<feature type="region of interest" description="Disordered" evidence="1">
    <location>
        <begin position="172"/>
        <end position="271"/>
    </location>
</feature>
<reference evidence="3" key="1">
    <citation type="submission" date="2025-08" db="UniProtKB">
        <authorList>
            <consortium name="RefSeq"/>
        </authorList>
    </citation>
    <scope>IDENTIFICATION</scope>
    <source>
        <tissue evidence="3">Sperm</tissue>
    </source>
</reference>
<dbReference type="AlphaFoldDB" id="A0AAJ7XBK9"/>
<feature type="compositionally biased region" description="Gly residues" evidence="1">
    <location>
        <begin position="175"/>
        <end position="191"/>
    </location>
</feature>
<dbReference type="RefSeq" id="XP_032828187.1">
    <property type="nucleotide sequence ID" value="XM_032972296.1"/>
</dbReference>
<dbReference type="KEGG" id="pmrn:116952703"/>
<sequence>MEAPEWTLPDADSVMPVLADSTFFFHQRGVPRVPGQVYRVPARAQGVPASPRGAPANSQGPGLRAPGQQRRPGQPGGSPREEGSHGGPRESPTEERPGAEERFGFFSLQDAQAKRPLGDGWRGPSPERVRLLLLELGLVLDSVTRAGLNLPQGLRNIVQCSWPELSALAAPSAGAVGGTDGDGSDGGGGGTPEPTKLPDGRAEKAAPRDREAKAAAAAAETGNRHRPGVVAPGPPRGDRARAKKAEASNPSPRSDAGEFRCSLPSLVTVAR</sequence>
<evidence type="ECO:0000313" key="2">
    <source>
        <dbReference type="Proteomes" id="UP001318040"/>
    </source>
</evidence>
<feature type="compositionally biased region" description="Low complexity" evidence="1">
    <location>
        <begin position="59"/>
        <end position="73"/>
    </location>
</feature>
<feature type="compositionally biased region" description="Basic and acidic residues" evidence="1">
    <location>
        <begin position="236"/>
        <end position="246"/>
    </location>
</feature>
<accession>A0AAJ7XBK9</accession>